<dbReference type="Proteomes" id="UP000001520">
    <property type="component" value="Chromosome"/>
</dbReference>
<evidence type="ECO:0000256" key="4">
    <source>
        <dbReference type="ARBA" id="ARBA00022448"/>
    </source>
</evidence>
<dbReference type="InterPro" id="IPR035906">
    <property type="entry name" value="MetI-like_sf"/>
</dbReference>
<dbReference type="PROSITE" id="PS50928">
    <property type="entry name" value="ABC_TM1"/>
    <property type="match status" value="1"/>
</dbReference>
<feature type="transmembrane region" description="Helical" evidence="10">
    <location>
        <begin position="12"/>
        <end position="29"/>
    </location>
</feature>
<evidence type="ECO:0000256" key="7">
    <source>
        <dbReference type="ARBA" id="ARBA00022970"/>
    </source>
</evidence>
<dbReference type="EMBL" id="AP011529">
    <property type="protein sequence ID" value="BAI80707.1"/>
    <property type="molecule type" value="Genomic_DNA"/>
</dbReference>
<dbReference type="Pfam" id="PF00528">
    <property type="entry name" value="BPD_transp_1"/>
    <property type="match status" value="1"/>
</dbReference>
<evidence type="ECO:0000259" key="11">
    <source>
        <dbReference type="PROSITE" id="PS50928"/>
    </source>
</evidence>
<feature type="transmembrane region" description="Helical" evidence="10">
    <location>
        <begin position="110"/>
        <end position="132"/>
    </location>
</feature>
<keyword evidence="5" id="KW-1003">Cell membrane</keyword>
<reference evidence="12 13" key="1">
    <citation type="journal article" date="2010" name="DNA Res.">
        <title>Bacterial lifestyle in a deep-sea hydrothermal vent chimney revealed by the genome sequence of the thermophilic bacterium Deferribacter desulfuricans SSM1.</title>
        <authorList>
            <person name="Takaki Y."/>
            <person name="Shimamura S."/>
            <person name="Nakagawa S."/>
            <person name="Fukuhara Y."/>
            <person name="Horikawa H."/>
            <person name="Ankai A."/>
            <person name="Harada T."/>
            <person name="Hosoyama A."/>
            <person name="Oguchi A."/>
            <person name="Fukui S."/>
            <person name="Fujita N."/>
            <person name="Takami H."/>
            <person name="Takai K."/>
        </authorList>
    </citation>
    <scope>NUCLEOTIDE SEQUENCE [LARGE SCALE GENOMIC DNA]</scope>
    <source>
        <strain evidence="13">DSM 14783 / JCM 11476 / NBRC 101012 / SSM1</strain>
    </source>
</reference>
<evidence type="ECO:0000256" key="6">
    <source>
        <dbReference type="ARBA" id="ARBA00022692"/>
    </source>
</evidence>
<feature type="transmembrane region" description="Helical" evidence="10">
    <location>
        <begin position="71"/>
        <end position="89"/>
    </location>
</feature>
<dbReference type="PANTHER" id="PTHR30614">
    <property type="entry name" value="MEMBRANE COMPONENT OF AMINO ACID ABC TRANSPORTER"/>
    <property type="match status" value="1"/>
</dbReference>
<evidence type="ECO:0000256" key="9">
    <source>
        <dbReference type="ARBA" id="ARBA00023136"/>
    </source>
</evidence>
<comment type="subcellular location">
    <subcellularLocation>
        <location evidence="2">Cell inner membrane</location>
        <topology evidence="2">Multi-pass membrane protein</topology>
    </subcellularLocation>
    <subcellularLocation>
        <location evidence="10">Cell membrane</location>
        <topology evidence="10">Multi-pass membrane protein</topology>
    </subcellularLocation>
</comment>
<dbReference type="SUPFAM" id="SSF161098">
    <property type="entry name" value="MetI-like"/>
    <property type="match status" value="1"/>
</dbReference>
<feature type="transmembrane region" description="Helical" evidence="10">
    <location>
        <begin position="161"/>
        <end position="188"/>
    </location>
</feature>
<sequence>MIMKKKITFTKLDLIILGILFIFIYYFFYKVNNNLHYNWQWEKILQYFFKEKDGKIVPNVIMIGVINTLKISIYSIILSTIIGFIFGIMKASKNTFFRLISISYVESIRNIPSIVVIFVVYFFLGDIFLKIFHIEMALNFLYTKYPDFLKLILIDKGKAQVFVIGILALSLYESAYISEIVKGAILAIKKEQIDSAKSLGMNKWQRLKYIILPQAMPLIIPPLTGQMVSTIKDSAILSVISIPELTFQGMELMASTYLIFEIWIIITVIYLLINTILSHFSSFLEKRMTTK</sequence>
<evidence type="ECO:0000256" key="8">
    <source>
        <dbReference type="ARBA" id="ARBA00022989"/>
    </source>
</evidence>
<dbReference type="InterPro" id="IPR043429">
    <property type="entry name" value="ArtM/GltK/GlnP/TcyL/YhdX-like"/>
</dbReference>
<dbReference type="InterPro" id="IPR000515">
    <property type="entry name" value="MetI-like"/>
</dbReference>
<keyword evidence="7" id="KW-0029">Amino-acid transport</keyword>
<keyword evidence="9 10" id="KW-0472">Membrane</keyword>
<evidence type="ECO:0000256" key="5">
    <source>
        <dbReference type="ARBA" id="ARBA00022475"/>
    </source>
</evidence>
<dbReference type="Gene3D" id="1.10.3720.10">
    <property type="entry name" value="MetI-like"/>
    <property type="match status" value="1"/>
</dbReference>
<dbReference type="HOGENOM" id="CLU_019602_1_2_0"/>
<feature type="transmembrane region" description="Helical" evidence="10">
    <location>
        <begin position="209"/>
        <end position="228"/>
    </location>
</feature>
<comment type="similarity">
    <text evidence="3">Belongs to the binding-protein-dependent transport system permease family. HisMQ subfamily.</text>
</comment>
<evidence type="ECO:0000313" key="12">
    <source>
        <dbReference type="EMBL" id="BAI80707.1"/>
    </source>
</evidence>
<dbReference type="AlphaFoldDB" id="D3PDN4"/>
<keyword evidence="13" id="KW-1185">Reference proteome</keyword>
<dbReference type="eggNOG" id="COG0765">
    <property type="taxonomic scope" value="Bacteria"/>
</dbReference>
<comment type="function">
    <text evidence="1">Part of the binding-protein-dependent transport system for glutamine; probably responsible for the translocation of the substrate across the membrane.</text>
</comment>
<dbReference type="NCBIfam" id="TIGR01726">
    <property type="entry name" value="HEQRo_perm_3TM"/>
    <property type="match status" value="1"/>
</dbReference>
<keyword evidence="6 10" id="KW-0812">Transmembrane</keyword>
<dbReference type="CDD" id="cd06261">
    <property type="entry name" value="TM_PBP2"/>
    <property type="match status" value="1"/>
</dbReference>
<name>D3PDN4_DEFDS</name>
<proteinExistence type="inferred from homology"/>
<dbReference type="PANTHER" id="PTHR30614:SF20">
    <property type="entry name" value="GLUTAMINE TRANSPORT SYSTEM PERMEASE PROTEIN GLNP"/>
    <property type="match status" value="1"/>
</dbReference>
<protein>
    <submittedName>
        <fullName evidence="12">Polar amino acid ABC transporter, permease</fullName>
    </submittedName>
</protein>
<organism evidence="12 13">
    <name type="scientific">Deferribacter desulfuricans (strain DSM 14783 / JCM 11476 / NBRC 101012 / SSM1)</name>
    <dbReference type="NCBI Taxonomy" id="639282"/>
    <lineage>
        <taxon>Bacteria</taxon>
        <taxon>Pseudomonadati</taxon>
        <taxon>Deferribacterota</taxon>
        <taxon>Deferribacteres</taxon>
        <taxon>Deferribacterales</taxon>
        <taxon>Deferribacteraceae</taxon>
        <taxon>Deferribacter</taxon>
    </lineage>
</organism>
<gene>
    <name evidence="12" type="ordered locus">DEFDS_1239</name>
</gene>
<dbReference type="STRING" id="639282.DEFDS_1239"/>
<dbReference type="GO" id="GO:0043190">
    <property type="term" value="C:ATP-binding cassette (ABC) transporter complex"/>
    <property type="evidence" value="ECO:0007669"/>
    <property type="project" value="InterPro"/>
</dbReference>
<dbReference type="GO" id="GO:0006865">
    <property type="term" value="P:amino acid transport"/>
    <property type="evidence" value="ECO:0007669"/>
    <property type="project" value="UniProtKB-KW"/>
</dbReference>
<feature type="transmembrane region" description="Helical" evidence="10">
    <location>
        <begin position="257"/>
        <end position="277"/>
    </location>
</feature>
<dbReference type="InterPro" id="IPR010065">
    <property type="entry name" value="AA_ABC_transptr_permease_3TM"/>
</dbReference>
<accession>D3PDN4</accession>
<evidence type="ECO:0000313" key="13">
    <source>
        <dbReference type="Proteomes" id="UP000001520"/>
    </source>
</evidence>
<feature type="domain" description="ABC transmembrane type-1" evidence="11">
    <location>
        <begin position="65"/>
        <end position="281"/>
    </location>
</feature>
<keyword evidence="8 10" id="KW-1133">Transmembrane helix</keyword>
<evidence type="ECO:0000256" key="3">
    <source>
        <dbReference type="ARBA" id="ARBA00010072"/>
    </source>
</evidence>
<evidence type="ECO:0000256" key="2">
    <source>
        <dbReference type="ARBA" id="ARBA00004429"/>
    </source>
</evidence>
<dbReference type="GO" id="GO:0022857">
    <property type="term" value="F:transmembrane transporter activity"/>
    <property type="evidence" value="ECO:0007669"/>
    <property type="project" value="InterPro"/>
</dbReference>
<evidence type="ECO:0000256" key="1">
    <source>
        <dbReference type="ARBA" id="ARBA00003159"/>
    </source>
</evidence>
<keyword evidence="4 10" id="KW-0813">Transport</keyword>
<evidence type="ECO:0000256" key="10">
    <source>
        <dbReference type="RuleBase" id="RU363032"/>
    </source>
</evidence>
<dbReference type="KEGG" id="ddf:DEFDS_1239"/>